<dbReference type="OrthoDB" id="8092972at2"/>
<dbReference type="RefSeq" id="WP_101290665.1">
    <property type="nucleotide sequence ID" value="NZ_FOUQ01000015.1"/>
</dbReference>
<name>A0A1I4W7F1_9HYPH</name>
<sequence length="175" mass="18867">MKKSLSTFSTTGPPRADRIGAERATGELQADGFHESSAAYEPDARAKAILRGKLQAQADLKANGGTYTLSEVRMLLNGITRQAVNKKVQDGHLLAVPGPGDDHRYPTAQFLSDGRPVPGLKAVQDALPTRSPWAVFNFMIQPDALLDGRKPIDVLKEGNVDLVVEAARRYGEMGS</sequence>
<proteinExistence type="predicted"/>
<keyword evidence="3" id="KW-1185">Reference proteome</keyword>
<dbReference type="EMBL" id="PJNW01000015">
    <property type="protein sequence ID" value="PKR87926.1"/>
    <property type="molecule type" value="Genomic_DNA"/>
</dbReference>
<feature type="compositionally biased region" description="Basic and acidic residues" evidence="1">
    <location>
        <begin position="15"/>
        <end position="25"/>
    </location>
</feature>
<gene>
    <name evidence="2" type="ORF">CXZ10_17530</name>
</gene>
<evidence type="ECO:0008006" key="4">
    <source>
        <dbReference type="Google" id="ProtNLM"/>
    </source>
</evidence>
<dbReference type="AlphaFoldDB" id="A0A1I4W7F1"/>
<feature type="compositionally biased region" description="Polar residues" evidence="1">
    <location>
        <begin position="1"/>
        <end position="12"/>
    </location>
</feature>
<dbReference type="Proteomes" id="UP000233491">
    <property type="component" value="Unassembled WGS sequence"/>
</dbReference>
<organism evidence="2 3">
    <name type="scientific">Pleomorphomonas diazotrophica</name>
    <dbReference type="NCBI Taxonomy" id="1166257"/>
    <lineage>
        <taxon>Bacteria</taxon>
        <taxon>Pseudomonadati</taxon>
        <taxon>Pseudomonadota</taxon>
        <taxon>Alphaproteobacteria</taxon>
        <taxon>Hyphomicrobiales</taxon>
        <taxon>Pleomorphomonadaceae</taxon>
        <taxon>Pleomorphomonas</taxon>
    </lineage>
</organism>
<protein>
    <recommendedName>
        <fullName evidence="4">Antitoxin Xre/MbcA/ParS-like toxin-binding domain-containing protein</fullName>
    </recommendedName>
</protein>
<reference evidence="2 3" key="1">
    <citation type="submission" date="2017-12" db="EMBL/GenBank/DDBJ databases">
        <title>Anaerobic carbon monoxide metabolism by Pleomorphomonas carboxyditropha sp. nov., a new mesophilic hydrogenogenic carboxidotroph.</title>
        <authorList>
            <person name="Esquivel-Elizondo S."/>
            <person name="Krajmalnik-Brown R."/>
        </authorList>
    </citation>
    <scope>NUCLEOTIDE SEQUENCE [LARGE SCALE GENOMIC DNA]</scope>
    <source>
        <strain evidence="2 3">R5-392</strain>
    </source>
</reference>
<evidence type="ECO:0000313" key="3">
    <source>
        <dbReference type="Proteomes" id="UP000233491"/>
    </source>
</evidence>
<evidence type="ECO:0000313" key="2">
    <source>
        <dbReference type="EMBL" id="PKR87926.1"/>
    </source>
</evidence>
<accession>A0A1I4W7F1</accession>
<evidence type="ECO:0000256" key="1">
    <source>
        <dbReference type="SAM" id="MobiDB-lite"/>
    </source>
</evidence>
<comment type="caution">
    <text evidence="2">The sequence shown here is derived from an EMBL/GenBank/DDBJ whole genome shotgun (WGS) entry which is preliminary data.</text>
</comment>
<feature type="region of interest" description="Disordered" evidence="1">
    <location>
        <begin position="1"/>
        <end position="25"/>
    </location>
</feature>